<comment type="caution">
    <text evidence="5">The sequence shown here is derived from an EMBL/GenBank/DDBJ whole genome shotgun (WGS) entry which is preliminary data.</text>
</comment>
<feature type="domain" description="Beta-ketoacyl-[acyl-carrier-protein] synthase III C-terminal" evidence="3">
    <location>
        <begin position="277"/>
        <end position="374"/>
    </location>
</feature>
<evidence type="ECO:0000313" key="5">
    <source>
        <dbReference type="EMBL" id="MBO9154121.1"/>
    </source>
</evidence>
<evidence type="ECO:0000256" key="1">
    <source>
        <dbReference type="ARBA" id="ARBA00022679"/>
    </source>
</evidence>
<gene>
    <name evidence="5" type="ORF">J7I43_17985</name>
</gene>
<dbReference type="PANTHER" id="PTHR34069:SF3">
    <property type="entry name" value="ACYL-COA:ACYL-COA ALKYLTRANSFERASE"/>
    <property type="match status" value="1"/>
</dbReference>
<evidence type="ECO:0000313" key="6">
    <source>
        <dbReference type="Proteomes" id="UP000679126"/>
    </source>
</evidence>
<protein>
    <submittedName>
        <fullName evidence="5">Ketoacyl-ACP synthase III</fullName>
    </submittedName>
</protein>
<dbReference type="CDD" id="cd00830">
    <property type="entry name" value="KAS_III"/>
    <property type="match status" value="1"/>
</dbReference>
<proteinExistence type="predicted"/>
<evidence type="ECO:0000256" key="2">
    <source>
        <dbReference type="ARBA" id="ARBA00023315"/>
    </source>
</evidence>
<dbReference type="Pfam" id="PF08541">
    <property type="entry name" value="ACP_syn_III_C"/>
    <property type="match status" value="1"/>
</dbReference>
<accession>A0ABS3YHG3</accession>
<keyword evidence="2" id="KW-0012">Acyltransferase</keyword>
<dbReference type="EMBL" id="JAGHKP010000003">
    <property type="protein sequence ID" value="MBO9154121.1"/>
    <property type="molecule type" value="Genomic_DNA"/>
</dbReference>
<dbReference type="Pfam" id="PF08545">
    <property type="entry name" value="ACP_syn_III"/>
    <property type="match status" value="1"/>
</dbReference>
<reference evidence="6" key="1">
    <citation type="submission" date="2021-03" db="EMBL/GenBank/DDBJ databases">
        <title>Assistant Professor.</title>
        <authorList>
            <person name="Huq M.A."/>
        </authorList>
    </citation>
    <scope>NUCLEOTIDE SEQUENCE [LARGE SCALE GENOMIC DNA]</scope>
    <source>
        <strain evidence="6">MAH-28</strain>
    </source>
</reference>
<keyword evidence="6" id="KW-1185">Reference proteome</keyword>
<dbReference type="RefSeq" id="WP_209147240.1">
    <property type="nucleotide sequence ID" value="NZ_JAGHKP010000003.1"/>
</dbReference>
<dbReference type="InterPro" id="IPR013747">
    <property type="entry name" value="ACP_syn_III_C"/>
</dbReference>
<feature type="domain" description="Beta-ketoacyl-[acyl-carrier-protein] synthase III N-terminal" evidence="4">
    <location>
        <begin position="150"/>
        <end position="217"/>
    </location>
</feature>
<evidence type="ECO:0000259" key="3">
    <source>
        <dbReference type="Pfam" id="PF08541"/>
    </source>
</evidence>
<dbReference type="Gene3D" id="3.40.47.10">
    <property type="match status" value="2"/>
</dbReference>
<evidence type="ECO:0000259" key="4">
    <source>
        <dbReference type="Pfam" id="PF08545"/>
    </source>
</evidence>
<keyword evidence="1" id="KW-0808">Transferase</keyword>
<dbReference type="InterPro" id="IPR016039">
    <property type="entry name" value="Thiolase-like"/>
</dbReference>
<dbReference type="PANTHER" id="PTHR34069">
    <property type="entry name" value="3-OXOACYL-[ACYL-CARRIER-PROTEIN] SYNTHASE 3"/>
    <property type="match status" value="1"/>
</dbReference>
<name>A0ABS3YHG3_9BACT</name>
<dbReference type="InterPro" id="IPR013751">
    <property type="entry name" value="ACP_syn_III_N"/>
</dbReference>
<dbReference type="SUPFAM" id="SSF53901">
    <property type="entry name" value="Thiolase-like"/>
    <property type="match status" value="1"/>
</dbReference>
<sequence>MQLALLISFAKGKPYKKQQKHMSSVIIGTGAYIPEDILKNEHFSEYTFYETTGKPHPESVGVTIDKFRKITGISERRYAPKAINTSDMAAEAGRKALEDSKIDPETLDQIVVSHNFGDVSHGSIQSQNVPSVACRVKHLLNIQNPACIAYDVLVGCPGWVHSVIQAHAYFQAGMSKRVLLIGAETLSRVIDLSDRDSMIFADGAGAVVMEHRETSADGSGILGCCALTHSVDELDYIDMGISNKYSDSNAMFIKMKGRKVYEYALKHVPQAMKDCVEKSGLQIKDINKILIHQANEKMDEEIVKRLYALYNTAPPENIMPMSIHWLGNSSVATVPTLYHLVSKNMIPEHQLSTGDIVLFASVGAGMNINAVCYRV</sequence>
<dbReference type="Proteomes" id="UP000679126">
    <property type="component" value="Unassembled WGS sequence"/>
</dbReference>
<organism evidence="5 6">
    <name type="scientific">Chitinophaga chungangae</name>
    <dbReference type="NCBI Taxonomy" id="2821488"/>
    <lineage>
        <taxon>Bacteria</taxon>
        <taxon>Pseudomonadati</taxon>
        <taxon>Bacteroidota</taxon>
        <taxon>Chitinophagia</taxon>
        <taxon>Chitinophagales</taxon>
        <taxon>Chitinophagaceae</taxon>
        <taxon>Chitinophaga</taxon>
    </lineage>
</organism>